<dbReference type="InterPro" id="IPR044599">
    <property type="entry name" value="CAF1P_plant"/>
</dbReference>
<feature type="compositionally biased region" description="Low complexity" evidence="8">
    <location>
        <begin position="510"/>
        <end position="524"/>
    </location>
</feature>
<dbReference type="Proteomes" id="UP001189624">
    <property type="component" value="Chromosome 3"/>
</dbReference>
<feature type="region of interest" description="Disordered" evidence="8">
    <location>
        <begin position="505"/>
        <end position="559"/>
    </location>
</feature>
<dbReference type="GO" id="GO:0006397">
    <property type="term" value="P:mRNA processing"/>
    <property type="evidence" value="ECO:0007669"/>
    <property type="project" value="UniProtKB-KW"/>
</dbReference>
<dbReference type="InterPro" id="IPR035920">
    <property type="entry name" value="YhbY-like_sf"/>
</dbReference>
<evidence type="ECO:0000256" key="5">
    <source>
        <dbReference type="ARBA" id="ARBA00023187"/>
    </source>
</evidence>
<gene>
    <name evidence="10" type="ORF">AYBTSS11_LOCUS9557</name>
</gene>
<dbReference type="GO" id="GO:0000373">
    <property type="term" value="P:Group II intron splicing"/>
    <property type="evidence" value="ECO:0007669"/>
    <property type="project" value="EnsemblPlants"/>
</dbReference>
<feature type="compositionally biased region" description="Polar residues" evidence="8">
    <location>
        <begin position="1"/>
        <end position="10"/>
    </location>
</feature>
<dbReference type="InterPro" id="IPR001890">
    <property type="entry name" value="RNA-binding_CRM"/>
</dbReference>
<evidence type="ECO:0000259" key="9">
    <source>
        <dbReference type="PROSITE" id="PS51295"/>
    </source>
</evidence>
<evidence type="ECO:0000256" key="2">
    <source>
        <dbReference type="ARBA" id="ARBA00022737"/>
    </source>
</evidence>
<evidence type="ECO:0000256" key="4">
    <source>
        <dbReference type="ARBA" id="ARBA00022946"/>
    </source>
</evidence>
<sequence length="579" mass="64433">MVVVALSSSLPAGRNLFSSLPSTPPLPDRTAAVSASPPPPIPVPKYPPPRKSQKPPQPPSPNPGLKYHRHSKYHKRVPRDGVVISDDADRSVIIGESGVSYLLPGAPFEFQFSYSETPKAKPIAIREPAFLPFAPPTMPRPWTGKAPLKSKKKKIPLFDSFNPPPPGTKGVKRVEMPGPFPVGHFPKEGKTREEILGEPLKRWEIQMLVKPMISYNRQVNLGRDGLTHNMLELVHSHWKRSRVCKIRCLGVPTVDMDNVCHHIEEKTGGKIIHRAGGIVYLFRGRNYNYRTRPQYPVMLWKPAAPVYPKLIEDAPGGLTKAEADELRMKGKTLLPICKLAKNGVYTSLVKDVRDAFEGSILVKVNCKGLDPSDYKKIGAKLKDLVPCVLLSFDDEQILMWRGKDWKSRYLQPVPIFTPSKAGFTGNSENSGEIDDNQTKHDGNNNNVVNSSPKMLSLWNRAIESSKALLLDEFNLGPDALLEKVEAFEIVSQALEHSHPAFSLSCKENGSEGSTASFENSSSSEDFPTEEDYGNEDEEDYDDHHDDADHDSYDVVDRSAQPGSLGVDMILKRLKQIPFE</sequence>
<evidence type="ECO:0000256" key="8">
    <source>
        <dbReference type="SAM" id="MobiDB-lite"/>
    </source>
</evidence>
<dbReference type="GO" id="GO:1990904">
    <property type="term" value="C:ribonucleoprotein complex"/>
    <property type="evidence" value="ECO:0007669"/>
    <property type="project" value="UniProtKB-KW"/>
</dbReference>
<evidence type="ECO:0000256" key="3">
    <source>
        <dbReference type="ARBA" id="ARBA00022884"/>
    </source>
</evidence>
<dbReference type="Gramene" id="rna-AYBTSS11_LOCUS9557">
    <property type="protein sequence ID" value="CAJ1940161.1"/>
    <property type="gene ID" value="gene-AYBTSS11_LOCUS9557"/>
</dbReference>
<feature type="domain" description="CRM" evidence="9">
    <location>
        <begin position="198"/>
        <end position="294"/>
    </location>
</feature>
<evidence type="ECO:0000256" key="1">
    <source>
        <dbReference type="ARBA" id="ARBA00022664"/>
    </source>
</evidence>
<name>A0AA86VXH2_9FABA</name>
<dbReference type="Gene3D" id="3.30.110.60">
    <property type="entry name" value="YhbY-like"/>
    <property type="match status" value="2"/>
</dbReference>
<dbReference type="PROSITE" id="PS51295">
    <property type="entry name" value="CRM"/>
    <property type="match status" value="2"/>
</dbReference>
<feature type="compositionally biased region" description="Basic residues" evidence="8">
    <location>
        <begin position="66"/>
        <end position="77"/>
    </location>
</feature>
<organism evidence="10 11">
    <name type="scientific">Sphenostylis stenocarpa</name>
    <dbReference type="NCBI Taxonomy" id="92480"/>
    <lineage>
        <taxon>Eukaryota</taxon>
        <taxon>Viridiplantae</taxon>
        <taxon>Streptophyta</taxon>
        <taxon>Embryophyta</taxon>
        <taxon>Tracheophyta</taxon>
        <taxon>Spermatophyta</taxon>
        <taxon>Magnoliopsida</taxon>
        <taxon>eudicotyledons</taxon>
        <taxon>Gunneridae</taxon>
        <taxon>Pentapetalae</taxon>
        <taxon>rosids</taxon>
        <taxon>fabids</taxon>
        <taxon>Fabales</taxon>
        <taxon>Fabaceae</taxon>
        <taxon>Papilionoideae</taxon>
        <taxon>50 kb inversion clade</taxon>
        <taxon>NPAAA clade</taxon>
        <taxon>indigoferoid/millettioid clade</taxon>
        <taxon>Phaseoleae</taxon>
        <taxon>Sphenostylis</taxon>
    </lineage>
</organism>
<feature type="domain" description="CRM" evidence="9">
    <location>
        <begin position="316"/>
        <end position="412"/>
    </location>
</feature>
<dbReference type="PANTHER" id="PTHR46247">
    <property type="entry name" value="CRS2-ASSOCIATED FACTOR 1, CHLOROPLASTIC"/>
    <property type="match status" value="1"/>
</dbReference>
<keyword evidence="2" id="KW-0677">Repeat</keyword>
<dbReference type="Pfam" id="PF01985">
    <property type="entry name" value="CRS1_YhbY"/>
    <property type="match status" value="2"/>
</dbReference>
<feature type="compositionally biased region" description="Pro residues" evidence="8">
    <location>
        <begin position="36"/>
        <end position="62"/>
    </location>
</feature>
<dbReference type="SUPFAM" id="SSF75471">
    <property type="entry name" value="YhbY-like"/>
    <property type="match status" value="2"/>
</dbReference>
<keyword evidence="5" id="KW-0508">mRNA splicing</keyword>
<keyword evidence="6" id="KW-0687">Ribonucleoprotein</keyword>
<evidence type="ECO:0000313" key="10">
    <source>
        <dbReference type="EMBL" id="CAJ1940161.1"/>
    </source>
</evidence>
<dbReference type="AlphaFoldDB" id="A0AA86VXH2"/>
<keyword evidence="1" id="KW-0507">mRNA processing</keyword>
<keyword evidence="4" id="KW-0809">Transit peptide</keyword>
<feature type="compositionally biased region" description="Acidic residues" evidence="8">
    <location>
        <begin position="526"/>
        <end position="540"/>
    </location>
</feature>
<evidence type="ECO:0000256" key="6">
    <source>
        <dbReference type="ARBA" id="ARBA00023274"/>
    </source>
</evidence>
<dbReference type="GO" id="GO:0003729">
    <property type="term" value="F:mRNA binding"/>
    <property type="evidence" value="ECO:0007669"/>
    <property type="project" value="EnsemblPlants"/>
</dbReference>
<evidence type="ECO:0000256" key="7">
    <source>
        <dbReference type="PROSITE-ProRule" id="PRU00626"/>
    </source>
</evidence>
<dbReference type="PANTHER" id="PTHR46247:SF3">
    <property type="entry name" value="CRS2-ASSOCIATED FACTOR 2, CHLOROPLASTIC"/>
    <property type="match status" value="1"/>
</dbReference>
<evidence type="ECO:0000313" key="11">
    <source>
        <dbReference type="Proteomes" id="UP001189624"/>
    </source>
</evidence>
<keyword evidence="3 7" id="KW-0694">RNA-binding</keyword>
<dbReference type="FunFam" id="3.30.110.60:FF:000002">
    <property type="entry name" value="CRS2-associated factor 1, chloroplastic"/>
    <property type="match status" value="2"/>
</dbReference>
<proteinExistence type="predicted"/>
<feature type="compositionally biased region" description="Basic and acidic residues" evidence="8">
    <location>
        <begin position="541"/>
        <end position="556"/>
    </location>
</feature>
<protein>
    <recommendedName>
        <fullName evidence="9">CRM domain-containing protein</fullName>
    </recommendedName>
</protein>
<reference evidence="10" key="1">
    <citation type="submission" date="2023-10" db="EMBL/GenBank/DDBJ databases">
        <authorList>
            <person name="Domelevo Entfellner J.-B."/>
        </authorList>
    </citation>
    <scope>NUCLEOTIDE SEQUENCE</scope>
</reference>
<accession>A0AA86VXH2</accession>
<feature type="region of interest" description="Disordered" evidence="8">
    <location>
        <begin position="420"/>
        <end position="450"/>
    </location>
</feature>
<keyword evidence="11" id="KW-1185">Reference proteome</keyword>
<feature type="region of interest" description="Disordered" evidence="8">
    <location>
        <begin position="1"/>
        <end position="80"/>
    </location>
</feature>
<dbReference type="SMART" id="SM01103">
    <property type="entry name" value="CRS1_YhbY"/>
    <property type="match status" value="2"/>
</dbReference>
<dbReference type="EMBL" id="OY731400">
    <property type="protein sequence ID" value="CAJ1940161.1"/>
    <property type="molecule type" value="Genomic_DNA"/>
</dbReference>